<dbReference type="EMBL" id="QXFY01011699">
    <property type="protein sequence ID" value="KAE9259887.1"/>
    <property type="molecule type" value="Genomic_DNA"/>
</dbReference>
<dbReference type="Proteomes" id="UP000486351">
    <property type="component" value="Unassembled WGS sequence"/>
</dbReference>
<gene>
    <name evidence="1" type="ORF">PF008_g33250</name>
</gene>
<proteinExistence type="predicted"/>
<evidence type="ECO:0000313" key="2">
    <source>
        <dbReference type="Proteomes" id="UP000486351"/>
    </source>
</evidence>
<dbReference type="AlphaFoldDB" id="A0A6G0PXI6"/>
<reference evidence="1 2" key="1">
    <citation type="submission" date="2018-09" db="EMBL/GenBank/DDBJ databases">
        <title>Genomic investigation of the strawberry pathogen Phytophthora fragariae indicates pathogenicity is determined by transcriptional variation in three key races.</title>
        <authorList>
            <person name="Adams T.M."/>
            <person name="Armitage A.D."/>
            <person name="Sobczyk M.K."/>
            <person name="Bates H.J."/>
            <person name="Dunwell J.M."/>
            <person name="Nellist C.F."/>
            <person name="Harrison R.J."/>
        </authorList>
    </citation>
    <scope>NUCLEOTIDE SEQUENCE [LARGE SCALE GENOMIC DNA]</scope>
    <source>
        <strain evidence="1 2">NOV-77</strain>
    </source>
</reference>
<accession>A0A6G0PXI6</accession>
<organism evidence="1 2">
    <name type="scientific">Phytophthora fragariae</name>
    <dbReference type="NCBI Taxonomy" id="53985"/>
    <lineage>
        <taxon>Eukaryota</taxon>
        <taxon>Sar</taxon>
        <taxon>Stramenopiles</taxon>
        <taxon>Oomycota</taxon>
        <taxon>Peronosporomycetes</taxon>
        <taxon>Peronosporales</taxon>
        <taxon>Peronosporaceae</taxon>
        <taxon>Phytophthora</taxon>
    </lineage>
</organism>
<protein>
    <submittedName>
        <fullName evidence="1">Uncharacterized protein</fullName>
    </submittedName>
</protein>
<comment type="caution">
    <text evidence="1">The sequence shown here is derived from an EMBL/GenBank/DDBJ whole genome shotgun (WGS) entry which is preliminary data.</text>
</comment>
<name>A0A6G0PXI6_9STRA</name>
<sequence>MAPSKVHAGGALRERTEAETSALLHYLDLSLELPHPPTFLKATLPILQRAMVEQFHERHCEMMLTADIPPRAKLRRSMTHNTLLAQIHAANADTATGRILLTRLLEDVKRLQFDGTR</sequence>
<evidence type="ECO:0000313" key="1">
    <source>
        <dbReference type="EMBL" id="KAE9259887.1"/>
    </source>
</evidence>